<proteinExistence type="inferred from homology"/>
<evidence type="ECO:0000256" key="2">
    <source>
        <dbReference type="SAM" id="Coils"/>
    </source>
</evidence>
<sequence length="1051" mass="119020">MDDQLRDLITDVVRSGSVYLEDRTASRTTVFIDLLNKLTQICTELYPTVFLKPSTYPVTPLLKLCYEILEHINVDNYVFQRVLQLLFRIVKVNLSLRRFCANSIMFPHGVYKVLKYNLRARQNVELVIDAFKVLQLLTYRTEFAVEGYGMDFLAIFCDEIIDPQSPEMLSHSLSMLCNLVTRSKELAHVFMLEFYQSLSRKFLSYLSSDNYLVVISTLLILKRLNTPMSEKFFTSSNMFQTLLCAFNVLAQADTTLTVGFASDFLRLVLVTTNRDNEMEVTDLSRDFSTFSYFSNAIENTALRITKFDPRTEESLKILSLLGDLVNIKSLRSPVSQIIINATNGSGESCSKNFSSPLKSLVRMVALGVDKQPNSEVTINAIKLLNVLIKEIVDDGAELSKYENPAVLVAVVEMNAQTCTKEDTYVTYCHHLIAQTLILAQTLTQDNESCDMLTDAMSPELCAKINETQFKQNLEVFQACSSLNGNIDSIYSKTSGLMIPIEMIKLLALLKDHSRIHKDIYWRTLEDERILPFIAYSLINGTVDQIQSTLTVVPQCAQKLSFPWDILARNIANCSNNTSKSEANSSKSSIENDEEKQMLLQTVIDLRKELDTCKMELSGSKHKAKEKEDLLDMMTKRNVELEQKLDKALKELDQVKAVQNQVASLISDTTNDFGGFTIKNRLFEKRNGKNVTSSSATGSFQSDVTQASLNLSASSKVHNEFLERLLLRMNSVGMKKDHKGEPTAEMEVYIAPEELFKVCQLAVESFQKQQTLLQIGKEVLPITVCADIHGQFRDVRMLVEKHGFFDKHSYLFLGDYADRGTQGVETVCYLLSAKVLFPDRVHLLRGNHEDYNTSMVYGLFDECLEKYGTYVGQRLWLSLINAFNHMPFAALIDKKILCMHGGLSPEMTTVEDINKIRRPTMVPLYGMACDIVWSDPSNVHEGWALSPRGISFTFDDSVAEKFCEANGIDLIVRGHQITNEMHRCGYQFSPSARVLTLFTASDYLRTANTGATMTISPSLEVLFTLFRPLDRKRLRKINRQHKVDNTKSTIGN</sequence>
<dbReference type="EMBL" id="CAJFDH010000002">
    <property type="protein sequence ID" value="CAD5210748.1"/>
    <property type="molecule type" value="Genomic_DNA"/>
</dbReference>
<feature type="coiled-coil region" evidence="2">
    <location>
        <begin position="623"/>
        <end position="657"/>
    </location>
</feature>
<dbReference type="PROSITE" id="PS00125">
    <property type="entry name" value="SER_THR_PHOSPHATASE"/>
    <property type="match status" value="1"/>
</dbReference>
<dbReference type="EMBL" id="CAJFCW020000002">
    <property type="protein sequence ID" value="CAG9091983.1"/>
    <property type="molecule type" value="Genomic_DNA"/>
</dbReference>
<dbReference type="InterPro" id="IPR029052">
    <property type="entry name" value="Metallo-depent_PP-like"/>
</dbReference>
<dbReference type="GO" id="GO:0005737">
    <property type="term" value="C:cytoplasm"/>
    <property type="evidence" value="ECO:0007669"/>
    <property type="project" value="TreeGrafter"/>
</dbReference>
<name>A0A811K5R7_9BILA</name>
<dbReference type="EC" id="3.1.3.16" evidence="1"/>
<dbReference type="InterPro" id="IPR016024">
    <property type="entry name" value="ARM-type_fold"/>
</dbReference>
<dbReference type="Proteomes" id="UP000614601">
    <property type="component" value="Unassembled WGS sequence"/>
</dbReference>
<organism evidence="4 5">
    <name type="scientific">Bursaphelenchus okinawaensis</name>
    <dbReference type="NCBI Taxonomy" id="465554"/>
    <lineage>
        <taxon>Eukaryota</taxon>
        <taxon>Metazoa</taxon>
        <taxon>Ecdysozoa</taxon>
        <taxon>Nematoda</taxon>
        <taxon>Chromadorea</taxon>
        <taxon>Rhabditida</taxon>
        <taxon>Tylenchina</taxon>
        <taxon>Tylenchomorpha</taxon>
        <taxon>Aphelenchoidea</taxon>
        <taxon>Aphelenchoididae</taxon>
        <taxon>Bursaphelenchus</taxon>
    </lineage>
</organism>
<evidence type="ECO:0000313" key="5">
    <source>
        <dbReference type="Proteomes" id="UP000614601"/>
    </source>
</evidence>
<dbReference type="InterPro" id="IPR004843">
    <property type="entry name" value="Calcineurin-like_PHP"/>
</dbReference>
<dbReference type="Pfam" id="PF00149">
    <property type="entry name" value="Metallophos"/>
    <property type="match status" value="1"/>
</dbReference>
<dbReference type="GO" id="GO:0004722">
    <property type="term" value="F:protein serine/threonine phosphatase activity"/>
    <property type="evidence" value="ECO:0007669"/>
    <property type="project" value="UniProtKB-EC"/>
</dbReference>
<dbReference type="Gene3D" id="3.60.21.10">
    <property type="match status" value="1"/>
</dbReference>
<protein>
    <recommendedName>
        <fullName evidence="1">Serine/threonine-protein phosphatase</fullName>
        <ecNumber evidence="1">3.1.3.16</ecNumber>
    </recommendedName>
</protein>
<dbReference type="Pfam" id="PF21044">
    <property type="entry name" value="CIP2A_N"/>
    <property type="match status" value="1"/>
</dbReference>
<dbReference type="AlphaFoldDB" id="A0A811K5R7"/>
<keyword evidence="5" id="KW-1185">Reference proteome</keyword>
<dbReference type="OrthoDB" id="73401at2759"/>
<keyword evidence="2" id="KW-0175">Coiled coil</keyword>
<accession>A0A811K5R7</accession>
<dbReference type="PRINTS" id="PR00114">
    <property type="entry name" value="STPHPHTASE"/>
</dbReference>
<feature type="domain" description="Serine/threonine specific protein phosphatases" evidence="3">
    <location>
        <begin position="843"/>
        <end position="848"/>
    </location>
</feature>
<dbReference type="InterPro" id="IPR048701">
    <property type="entry name" value="CIP2A_N"/>
</dbReference>
<evidence type="ECO:0000256" key="1">
    <source>
        <dbReference type="RuleBase" id="RU004273"/>
    </source>
</evidence>
<dbReference type="PANTHER" id="PTHR11668">
    <property type="entry name" value="SERINE/THREONINE PROTEIN PHOSPHATASE"/>
    <property type="match status" value="1"/>
</dbReference>
<dbReference type="GO" id="GO:0005634">
    <property type="term" value="C:nucleus"/>
    <property type="evidence" value="ECO:0007669"/>
    <property type="project" value="TreeGrafter"/>
</dbReference>
<dbReference type="InterPro" id="IPR006186">
    <property type="entry name" value="Ser/Thr-sp_prot-phosphatase"/>
</dbReference>
<evidence type="ECO:0000259" key="3">
    <source>
        <dbReference type="PROSITE" id="PS00125"/>
    </source>
</evidence>
<evidence type="ECO:0000313" key="4">
    <source>
        <dbReference type="EMBL" id="CAD5210748.1"/>
    </source>
</evidence>
<dbReference type="SUPFAM" id="SSF56300">
    <property type="entry name" value="Metallo-dependent phosphatases"/>
    <property type="match status" value="1"/>
</dbReference>
<dbReference type="Proteomes" id="UP000783686">
    <property type="component" value="Unassembled WGS sequence"/>
</dbReference>
<reference evidence="4" key="1">
    <citation type="submission" date="2020-09" db="EMBL/GenBank/DDBJ databases">
        <authorList>
            <person name="Kikuchi T."/>
        </authorList>
    </citation>
    <scope>NUCLEOTIDE SEQUENCE</scope>
    <source>
        <strain evidence="4">SH1</strain>
    </source>
</reference>
<dbReference type="SMART" id="SM00156">
    <property type="entry name" value="PP2Ac"/>
    <property type="match status" value="1"/>
</dbReference>
<comment type="caution">
    <text evidence="4">The sequence shown here is derived from an EMBL/GenBank/DDBJ whole genome shotgun (WGS) entry which is preliminary data.</text>
</comment>
<dbReference type="PANTHER" id="PTHR11668:SF516">
    <property type="entry name" value="SERINE_THREONINE SPECIFIC PROTEIN PHOSPHATASES DOMAIN-CONTAINING PROTEIN"/>
    <property type="match status" value="1"/>
</dbReference>
<comment type="catalytic activity">
    <reaction evidence="1">
        <text>O-phospho-L-threonyl-[protein] + H2O = L-threonyl-[protein] + phosphate</text>
        <dbReference type="Rhea" id="RHEA:47004"/>
        <dbReference type="Rhea" id="RHEA-COMP:11060"/>
        <dbReference type="Rhea" id="RHEA-COMP:11605"/>
        <dbReference type="ChEBI" id="CHEBI:15377"/>
        <dbReference type="ChEBI" id="CHEBI:30013"/>
        <dbReference type="ChEBI" id="CHEBI:43474"/>
        <dbReference type="ChEBI" id="CHEBI:61977"/>
        <dbReference type="EC" id="3.1.3.16"/>
    </reaction>
</comment>
<dbReference type="SUPFAM" id="SSF48371">
    <property type="entry name" value="ARM repeat"/>
    <property type="match status" value="1"/>
</dbReference>
<dbReference type="InterPro" id="IPR050341">
    <property type="entry name" value="PP1_catalytic_subunit"/>
</dbReference>
<gene>
    <name evidence="4" type="ORF">BOKJ2_LOCUS3349</name>
</gene>
<keyword evidence="1" id="KW-0378">Hydrolase</keyword>
<comment type="similarity">
    <text evidence="1">Belongs to the PPP phosphatase family.</text>
</comment>